<keyword evidence="1" id="KW-0812">Transmembrane</keyword>
<dbReference type="Proteomes" id="UP000585681">
    <property type="component" value="Unassembled WGS sequence"/>
</dbReference>
<dbReference type="EMBL" id="JACIEQ010000001">
    <property type="protein sequence ID" value="MBB4020749.1"/>
    <property type="molecule type" value="Genomic_DNA"/>
</dbReference>
<sequence length="451" mass="50191">MDRFLFRKIELWVLLVLRLIGFAALILFGSVVRNAALGNQRFGTLGASALALAEIPATARKLLRDDETMVAFRSVAVEGTRGWQFDPAAQAFPGYLLLSRYDGDARRHIIELVDIANGSVAHTWRPDADSLLAGTTHQSTVITFERWRTRYFRFIHPLLLPDGGLVLKDHQSPLIRTDACGEMVWRREGSFFHHTTEPATDGSLWVPGRIEPSVIEGAPPSFRDETIAHVSPEGVIIDERSVAKILVDNGLAWQLFATGRYQDDLIHLNDVQPVPGDGPYWQKGVLFLSLRHLSMVALYRTATNEIVWSKQGPWVAQHDVDVVDDHTIAVFSNNAFRFSTSGRGRVDGTNQIIFYDFAQDRVSRPFAPLFAAQRIATVSEGLFEILPGGYLMVEEENSARFLVFASDGALAAEFVNRATDGKTYRLGWSRFVSRDLGESAMAAVANRTCAN</sequence>
<reference evidence="2" key="1">
    <citation type="submission" date="2020-08" db="EMBL/GenBank/DDBJ databases">
        <title>Genomic Encyclopedia of Type Strains, Phase IV (KMG-IV): sequencing the most valuable type-strain genomes for metagenomic binning, comparative biology and taxonomic classification.</title>
        <authorList>
            <person name="Goeker M."/>
        </authorList>
    </citation>
    <scope>NUCLEOTIDE SEQUENCE [LARGE SCALE GENOMIC DNA]</scope>
    <source>
        <strain evidence="2">DSM 105040</strain>
    </source>
</reference>
<dbReference type="InterPro" id="IPR039535">
    <property type="entry name" value="ASST-like"/>
</dbReference>
<evidence type="ECO:0000256" key="1">
    <source>
        <dbReference type="SAM" id="Phobius"/>
    </source>
</evidence>
<protein>
    <recommendedName>
        <fullName evidence="4">Arylsulfotransferase (ASST)</fullName>
    </recommendedName>
</protein>
<dbReference type="AlphaFoldDB" id="A0A840CBM1"/>
<evidence type="ECO:0000313" key="2">
    <source>
        <dbReference type="EMBL" id="MBB4020749.1"/>
    </source>
</evidence>
<keyword evidence="3" id="KW-1185">Reference proteome</keyword>
<dbReference type="RefSeq" id="WP_054538196.1">
    <property type="nucleotide sequence ID" value="NZ_JACIEQ010000001.1"/>
</dbReference>
<name>A0A840CBM1_9RHOB</name>
<evidence type="ECO:0000313" key="3">
    <source>
        <dbReference type="Proteomes" id="UP000585681"/>
    </source>
</evidence>
<keyword evidence="1" id="KW-0472">Membrane</keyword>
<feature type="transmembrane region" description="Helical" evidence="1">
    <location>
        <begin position="12"/>
        <end position="32"/>
    </location>
</feature>
<comment type="caution">
    <text evidence="2">The sequence shown here is derived from an EMBL/GenBank/DDBJ whole genome shotgun (WGS) entry which is preliminary data.</text>
</comment>
<organism evidence="2 3">
    <name type="scientific">Actibacterium naphthalenivorans</name>
    <dbReference type="NCBI Taxonomy" id="1614693"/>
    <lineage>
        <taxon>Bacteria</taxon>
        <taxon>Pseudomonadati</taxon>
        <taxon>Pseudomonadota</taxon>
        <taxon>Alphaproteobacteria</taxon>
        <taxon>Rhodobacterales</taxon>
        <taxon>Roseobacteraceae</taxon>
        <taxon>Actibacterium</taxon>
    </lineage>
</organism>
<proteinExistence type="predicted"/>
<keyword evidence="1" id="KW-1133">Transmembrane helix</keyword>
<dbReference type="Pfam" id="PF14269">
    <property type="entry name" value="Arylsulfotran_2"/>
    <property type="match status" value="1"/>
</dbReference>
<evidence type="ECO:0008006" key="4">
    <source>
        <dbReference type="Google" id="ProtNLM"/>
    </source>
</evidence>
<gene>
    <name evidence="2" type="ORF">GGR17_000540</name>
</gene>
<accession>A0A840CBM1</accession>